<dbReference type="Pfam" id="PF13699">
    <property type="entry name" value="eCIS_core"/>
    <property type="match status" value="1"/>
</dbReference>
<accession>A0A4Y3KKW2</accession>
<feature type="compositionally biased region" description="Low complexity" evidence="1">
    <location>
        <begin position="1077"/>
        <end position="1094"/>
    </location>
</feature>
<dbReference type="InterPro" id="IPR025295">
    <property type="entry name" value="eCIS_core_dom"/>
</dbReference>
<sequence length="1094" mass="115433">MPALDLPTRLAPAGARPPARRHRISPATATFPPEASMSSHHARVPVPEAQEPTSAPVDAPLRRTATADALVPAAVSAPEAAPGPVGALTVGHAADPAEHAADALADAALSRLRASSSDEAHRHDPGCGHLRRSATPASSGASASATIGHEGGDLDPTATSRIESKRGGGAPLPGGVRRRMETAFGTGLGHVRVHDGPDAAALSSSISADAFTTGSDIFFGAGRFAPDSAAGERMLAHEIAHVVTEGGPAVHRWPWSKKLTPQEQADKDRLKAEEKAKAAAVKKSKNTEKTEKAQLAQSRTEGVQARSDKEQEIYAGGREAAQAKVTDMYKRMTEAREREFAVFEEMQQNNVGGTDEQRATLVYQQVWYVEYPDLTKYRPARETPAEVLVAQVRQSRGMAQAGVTAAERDAQVTQERLLPAKVETLYDRMVVVRDELLAADPDASEFLVMEEARERVLAGLDPKALAELPPKDGPLDQAAWMAAGKRGAARKRQAERNAENVKANLMLLDPAQRLTPQTESAPIGQAVGEKLEVVGKYGGLGMTGLDKVGGGIAGKVGGKQDEELRKHLPKDDDPESPVPSFLDPLGVGDAYTSGAKAAKMKKAGERDEVDKNLPTSEATKAAAGIGNITSILTSLFGAVQSALGMAQQIEASWSTKDPYEGLKAAKSGSAMLTGLVNASKEAANLAKTIDSSVASGVKSVVPGLDIATSALAMVSGVTDVATSGMRQRETDNAMFEARAGSTDKVNVMVYPLMKVSQVYTKQLEQSCWTLGASILDFSLSVAQVASAGGFGIPAAIKASAAVLDKLHSLAHYIADKVLATQAKRAQKESAVLHLEGAAEDELKKHPKMAVDGIVMRAAQGDTVALAFLANYRIDGKPITRDYVAQIKPKPRTPVNPKAPEVSDLASTSNDALLLKVRETVLAGMDVEADPQGVFDDLKAQLDQVTGKGASLRDGWREAGDLRTQRNELAGQGKLGANTKGDRGIFWQLRMTLSTEKRGMLKGRTEAYTAGVEALPAGVACAVGPHELPENATDAQSQAFLAQLTVQDLEAELGRTPRRNSPGWIAFLRDALKEKKTAGATPTTPAPVMAPAGQP</sequence>
<feature type="region of interest" description="Disordered" evidence="1">
    <location>
        <begin position="1074"/>
        <end position="1094"/>
    </location>
</feature>
<feature type="region of interest" description="Disordered" evidence="1">
    <location>
        <begin position="279"/>
        <end position="311"/>
    </location>
</feature>
<feature type="region of interest" description="Disordered" evidence="1">
    <location>
        <begin position="566"/>
        <end position="585"/>
    </location>
</feature>
<name>A0A4Y3KKW2_9CELL</name>
<dbReference type="OrthoDB" id="9153660at2"/>
<feature type="region of interest" description="Disordered" evidence="1">
    <location>
        <begin position="114"/>
        <end position="177"/>
    </location>
</feature>
<feature type="compositionally biased region" description="Low complexity" evidence="1">
    <location>
        <begin position="133"/>
        <end position="145"/>
    </location>
</feature>
<dbReference type="Proteomes" id="UP000320461">
    <property type="component" value="Unassembled WGS sequence"/>
</dbReference>
<evidence type="ECO:0000313" key="3">
    <source>
        <dbReference type="EMBL" id="GEA85071.1"/>
    </source>
</evidence>
<keyword evidence="4" id="KW-1185">Reference proteome</keyword>
<feature type="compositionally biased region" description="Low complexity" evidence="1">
    <location>
        <begin position="7"/>
        <end position="17"/>
    </location>
</feature>
<organism evidence="3 4">
    <name type="scientific">Cellulomonas gelida</name>
    <dbReference type="NCBI Taxonomy" id="1712"/>
    <lineage>
        <taxon>Bacteria</taxon>
        <taxon>Bacillati</taxon>
        <taxon>Actinomycetota</taxon>
        <taxon>Actinomycetes</taxon>
        <taxon>Micrococcales</taxon>
        <taxon>Cellulomonadaceae</taxon>
        <taxon>Cellulomonas</taxon>
    </lineage>
</organism>
<feature type="compositionally biased region" description="Basic and acidic residues" evidence="1">
    <location>
        <begin position="116"/>
        <end position="126"/>
    </location>
</feature>
<reference evidence="3 4" key="1">
    <citation type="submission" date="2019-06" db="EMBL/GenBank/DDBJ databases">
        <title>Whole genome shotgun sequence of Cellulomonas gelida NBRC 3748.</title>
        <authorList>
            <person name="Hosoyama A."/>
            <person name="Uohara A."/>
            <person name="Ohji S."/>
            <person name="Ichikawa N."/>
        </authorList>
    </citation>
    <scope>NUCLEOTIDE SEQUENCE [LARGE SCALE GENOMIC DNA]</scope>
    <source>
        <strain evidence="3 4">NBRC 3748</strain>
    </source>
</reference>
<dbReference type="EMBL" id="BJLQ01000025">
    <property type="protein sequence ID" value="GEA85071.1"/>
    <property type="molecule type" value="Genomic_DNA"/>
</dbReference>
<evidence type="ECO:0000256" key="1">
    <source>
        <dbReference type="SAM" id="MobiDB-lite"/>
    </source>
</evidence>
<gene>
    <name evidence="3" type="ORF">CGE01nite_23220</name>
</gene>
<evidence type="ECO:0000313" key="4">
    <source>
        <dbReference type="Proteomes" id="UP000320461"/>
    </source>
</evidence>
<feature type="domain" description="eCIS core" evidence="2">
    <location>
        <begin position="171"/>
        <end position="246"/>
    </location>
</feature>
<protein>
    <recommendedName>
        <fullName evidence="2">eCIS core domain-containing protein</fullName>
    </recommendedName>
</protein>
<dbReference type="AlphaFoldDB" id="A0A4Y3KKW2"/>
<proteinExistence type="predicted"/>
<evidence type="ECO:0000259" key="2">
    <source>
        <dbReference type="Pfam" id="PF13699"/>
    </source>
</evidence>
<comment type="caution">
    <text evidence="3">The sequence shown here is derived from an EMBL/GenBank/DDBJ whole genome shotgun (WGS) entry which is preliminary data.</text>
</comment>
<feature type="region of interest" description="Disordered" evidence="1">
    <location>
        <begin position="1"/>
        <end position="58"/>
    </location>
</feature>